<feature type="coiled-coil region" evidence="1">
    <location>
        <begin position="78"/>
        <end position="112"/>
    </location>
</feature>
<evidence type="ECO:0000256" key="2">
    <source>
        <dbReference type="SAM" id="MobiDB-lite"/>
    </source>
</evidence>
<dbReference type="PANTHER" id="PTHR22089">
    <property type="entry name" value="MIRROR-IMAGE POLYDACTYLY GENE 1 PROTEIN"/>
    <property type="match status" value="1"/>
</dbReference>
<organism evidence="3 4">
    <name type="scientific">Ursus americanus</name>
    <name type="common">American black bear</name>
    <name type="synonym">Euarctos americanus</name>
    <dbReference type="NCBI Taxonomy" id="9643"/>
    <lineage>
        <taxon>Eukaryota</taxon>
        <taxon>Metazoa</taxon>
        <taxon>Chordata</taxon>
        <taxon>Craniata</taxon>
        <taxon>Vertebrata</taxon>
        <taxon>Euteleostomi</taxon>
        <taxon>Mammalia</taxon>
        <taxon>Eutheria</taxon>
        <taxon>Laurasiatheria</taxon>
        <taxon>Carnivora</taxon>
        <taxon>Caniformia</taxon>
        <taxon>Ursidae</taxon>
        <taxon>Ursus</taxon>
    </lineage>
</organism>
<dbReference type="Proteomes" id="UP000291022">
    <property type="component" value="Unassembled WGS sequence"/>
</dbReference>
<dbReference type="Ensembl" id="ENSUAMT00000027048.1">
    <property type="protein sequence ID" value="ENSUAMP00000024217.1"/>
    <property type="gene ID" value="ENSUAMG00000018931.1"/>
</dbReference>
<keyword evidence="4" id="KW-1185">Reference proteome</keyword>
<feature type="compositionally biased region" description="Basic and acidic residues" evidence="2">
    <location>
        <begin position="1"/>
        <end position="23"/>
    </location>
</feature>
<evidence type="ECO:0000256" key="1">
    <source>
        <dbReference type="SAM" id="Coils"/>
    </source>
</evidence>
<reference evidence="4" key="1">
    <citation type="submission" date="2016-06" db="EMBL/GenBank/DDBJ databases">
        <title>De novo assembly and RNA-Seq shows season-dependent expression and editing in black bear kidneys.</title>
        <authorList>
            <person name="Korstanje R."/>
            <person name="Srivastava A."/>
            <person name="Sarsani V.K."/>
            <person name="Sheehan S.M."/>
            <person name="Seger R.L."/>
            <person name="Barter M.E."/>
            <person name="Lindqvist C."/>
            <person name="Brody L.C."/>
            <person name="Mullikin J.C."/>
        </authorList>
    </citation>
    <scope>NUCLEOTIDE SEQUENCE [LARGE SCALE GENOMIC DNA]</scope>
</reference>
<reference evidence="3" key="2">
    <citation type="submission" date="2025-08" db="UniProtKB">
        <authorList>
            <consortium name="Ensembl"/>
        </authorList>
    </citation>
    <scope>IDENTIFICATION</scope>
</reference>
<dbReference type="PANTHER" id="PTHR22089:SF2">
    <property type="entry name" value="MIRROR-IMAGE POLYDACTYLY GENE 1 PROTEIN"/>
    <property type="match status" value="1"/>
</dbReference>
<feature type="region of interest" description="Disordered" evidence="2">
    <location>
        <begin position="1"/>
        <end position="34"/>
    </location>
</feature>
<sequence>VNSKEGMHHKASELGNEATHEDTELPGQRSMNFPYPGDKTADCATKKSNIMEHRANDLHCECMIPCQVTSDLDKEKKIAFLLKELDILRASNKKLQEKLTEEDKEQRKLKVKLELQEKATEAHIAEKTAGTVDERNTYTKMLCLQIFQIKCKLKYEVLEGNRSHFLAIYDTKIYM</sequence>
<keyword evidence="1" id="KW-0175">Coiled coil</keyword>
<dbReference type="GeneTree" id="ENSGT00390000017800"/>
<proteinExistence type="predicted"/>
<reference evidence="3" key="3">
    <citation type="submission" date="2025-09" db="UniProtKB">
        <authorList>
            <consortium name="Ensembl"/>
        </authorList>
    </citation>
    <scope>IDENTIFICATION</scope>
</reference>
<protein>
    <submittedName>
        <fullName evidence="3">Uncharacterized protein</fullName>
    </submittedName>
</protein>
<dbReference type="InterPro" id="IPR026175">
    <property type="entry name" value="MIPOL1"/>
</dbReference>
<evidence type="ECO:0000313" key="3">
    <source>
        <dbReference type="Ensembl" id="ENSUAMP00000024217.1"/>
    </source>
</evidence>
<dbReference type="AlphaFoldDB" id="A0A452RX78"/>
<evidence type="ECO:0000313" key="4">
    <source>
        <dbReference type="Proteomes" id="UP000291022"/>
    </source>
</evidence>
<accession>A0A452RX78</accession>
<name>A0A452RX78_URSAM</name>